<feature type="transmembrane region" description="Helical" evidence="10">
    <location>
        <begin position="144"/>
        <end position="166"/>
    </location>
</feature>
<protein>
    <recommendedName>
        <fullName evidence="9">Multidrug-efflux transporter</fullName>
    </recommendedName>
</protein>
<feature type="transmembrane region" description="Helical" evidence="10">
    <location>
        <begin position="292"/>
        <end position="311"/>
    </location>
</feature>
<name>F7YU52_9THEM</name>
<dbReference type="RefSeq" id="WP_013931372.1">
    <property type="nucleotide sequence ID" value="NC_015707.1"/>
</dbReference>
<proteinExistence type="predicted"/>
<dbReference type="eggNOG" id="COG0534">
    <property type="taxonomic scope" value="Bacteria"/>
</dbReference>
<evidence type="ECO:0000256" key="9">
    <source>
        <dbReference type="ARBA" id="ARBA00031636"/>
    </source>
</evidence>
<reference evidence="11 12" key="1">
    <citation type="submission" date="2010-11" db="EMBL/GenBank/DDBJ databases">
        <title>The complete genome of Thermotoga thermarum DSM 5069.</title>
        <authorList>
            <consortium name="US DOE Joint Genome Institute (JGI-PGF)"/>
            <person name="Lucas S."/>
            <person name="Copeland A."/>
            <person name="Lapidus A."/>
            <person name="Bruce D."/>
            <person name="Goodwin L."/>
            <person name="Pitluck S."/>
            <person name="Kyrpides N."/>
            <person name="Mavromatis K."/>
            <person name="Ivanova N."/>
            <person name="Zeytun A."/>
            <person name="Brettin T."/>
            <person name="Detter J.C."/>
            <person name="Tapia R."/>
            <person name="Han C."/>
            <person name="Land M."/>
            <person name="Hauser L."/>
            <person name="Markowitz V."/>
            <person name="Cheng J.-F."/>
            <person name="Hugenholtz P."/>
            <person name="Woyke T."/>
            <person name="Wu D."/>
            <person name="Spring S."/>
            <person name="Schroeder M."/>
            <person name="Brambilla E."/>
            <person name="Klenk H.-P."/>
            <person name="Eisen J.A."/>
        </authorList>
    </citation>
    <scope>NUCLEOTIDE SEQUENCE [LARGE SCALE GENOMIC DNA]</scope>
    <source>
        <strain evidence="11 12">DSM 5069</strain>
    </source>
</reference>
<feature type="transmembrane region" description="Helical" evidence="10">
    <location>
        <begin position="327"/>
        <end position="353"/>
    </location>
</feature>
<dbReference type="Pfam" id="PF01554">
    <property type="entry name" value="MatE"/>
    <property type="match status" value="2"/>
</dbReference>
<dbReference type="PANTHER" id="PTHR43298:SF2">
    <property type="entry name" value="FMN_FAD EXPORTER YEEO-RELATED"/>
    <property type="match status" value="1"/>
</dbReference>
<keyword evidence="4" id="KW-1003">Cell membrane</keyword>
<dbReference type="InterPro" id="IPR048279">
    <property type="entry name" value="MdtK-like"/>
</dbReference>
<evidence type="ECO:0000313" key="11">
    <source>
        <dbReference type="EMBL" id="AEH50148.1"/>
    </source>
</evidence>
<dbReference type="NCBIfam" id="TIGR00797">
    <property type="entry name" value="matE"/>
    <property type="match status" value="1"/>
</dbReference>
<keyword evidence="3" id="KW-0050">Antiport</keyword>
<dbReference type="Proteomes" id="UP000006804">
    <property type="component" value="Chromosome"/>
</dbReference>
<dbReference type="GO" id="GO:0006811">
    <property type="term" value="P:monoatomic ion transport"/>
    <property type="evidence" value="ECO:0007669"/>
    <property type="project" value="UniProtKB-KW"/>
</dbReference>
<dbReference type="EMBL" id="CP002351">
    <property type="protein sequence ID" value="AEH50148.1"/>
    <property type="molecule type" value="Genomic_DNA"/>
</dbReference>
<evidence type="ECO:0000256" key="6">
    <source>
        <dbReference type="ARBA" id="ARBA00022989"/>
    </source>
</evidence>
<dbReference type="PIRSF" id="PIRSF006603">
    <property type="entry name" value="DinF"/>
    <property type="match status" value="1"/>
</dbReference>
<dbReference type="OrthoDB" id="9776324at2"/>
<feature type="transmembrane region" description="Helical" evidence="10">
    <location>
        <begin position="204"/>
        <end position="224"/>
    </location>
</feature>
<feature type="transmembrane region" description="Helical" evidence="10">
    <location>
        <begin position="395"/>
        <end position="416"/>
    </location>
</feature>
<dbReference type="STRING" id="688269.Theth_0041"/>
<accession>F7YU52</accession>
<dbReference type="PANTHER" id="PTHR43298">
    <property type="entry name" value="MULTIDRUG RESISTANCE PROTEIN NORM-RELATED"/>
    <property type="match status" value="1"/>
</dbReference>
<feature type="transmembrane region" description="Helical" evidence="10">
    <location>
        <begin position="172"/>
        <end position="192"/>
    </location>
</feature>
<dbReference type="CDD" id="cd13137">
    <property type="entry name" value="MATE_NorM_like"/>
    <property type="match status" value="1"/>
</dbReference>
<dbReference type="AlphaFoldDB" id="F7YU52"/>
<dbReference type="KEGG" id="tta:Theth_0041"/>
<feature type="transmembrane region" description="Helical" evidence="10">
    <location>
        <begin position="104"/>
        <end position="124"/>
    </location>
</feature>
<dbReference type="GO" id="GO:0015297">
    <property type="term" value="F:antiporter activity"/>
    <property type="evidence" value="ECO:0007669"/>
    <property type="project" value="UniProtKB-KW"/>
</dbReference>
<keyword evidence="8 10" id="KW-0472">Membrane</keyword>
<dbReference type="GO" id="GO:0005886">
    <property type="term" value="C:plasma membrane"/>
    <property type="evidence" value="ECO:0007669"/>
    <property type="project" value="UniProtKB-SubCell"/>
</dbReference>
<keyword evidence="5 10" id="KW-0812">Transmembrane</keyword>
<keyword evidence="7" id="KW-0406">Ion transport</keyword>
<evidence type="ECO:0000256" key="3">
    <source>
        <dbReference type="ARBA" id="ARBA00022449"/>
    </source>
</evidence>
<keyword evidence="2" id="KW-0813">Transport</keyword>
<dbReference type="HOGENOM" id="CLU_012893_5_3_0"/>
<evidence type="ECO:0000256" key="5">
    <source>
        <dbReference type="ARBA" id="ARBA00022692"/>
    </source>
</evidence>
<dbReference type="InterPro" id="IPR002528">
    <property type="entry name" value="MATE_fam"/>
</dbReference>
<evidence type="ECO:0000256" key="4">
    <source>
        <dbReference type="ARBA" id="ARBA00022475"/>
    </source>
</evidence>
<evidence type="ECO:0000256" key="8">
    <source>
        <dbReference type="ARBA" id="ARBA00023136"/>
    </source>
</evidence>
<evidence type="ECO:0000256" key="7">
    <source>
        <dbReference type="ARBA" id="ARBA00023065"/>
    </source>
</evidence>
<dbReference type="PATRIC" id="fig|688269.3.peg.42"/>
<evidence type="ECO:0000313" key="12">
    <source>
        <dbReference type="Proteomes" id="UP000006804"/>
    </source>
</evidence>
<gene>
    <name evidence="11" type="ORF">Theth_0041</name>
</gene>
<comment type="subcellular location">
    <subcellularLocation>
        <location evidence="1">Cell membrane</location>
        <topology evidence="1">Multi-pass membrane protein</topology>
    </subcellularLocation>
</comment>
<dbReference type="InterPro" id="IPR050222">
    <property type="entry name" value="MATE_MdtK"/>
</dbReference>
<keyword evidence="12" id="KW-1185">Reference proteome</keyword>
<evidence type="ECO:0000256" key="10">
    <source>
        <dbReference type="SAM" id="Phobius"/>
    </source>
</evidence>
<keyword evidence="6 10" id="KW-1133">Transmembrane helix</keyword>
<dbReference type="GO" id="GO:0042910">
    <property type="term" value="F:xenobiotic transmembrane transporter activity"/>
    <property type="evidence" value="ECO:0007669"/>
    <property type="project" value="InterPro"/>
</dbReference>
<evidence type="ECO:0000256" key="2">
    <source>
        <dbReference type="ARBA" id="ARBA00022448"/>
    </source>
</evidence>
<feature type="transmembrane region" description="Helical" evidence="10">
    <location>
        <begin position="259"/>
        <end position="280"/>
    </location>
</feature>
<sequence length="471" mass="51572">MRYSLIKPYLSKIEAKRVGKELLSLGLPAMAENALHMLLGIVDTAFLGHLSWQAMTGAGLANQLFFVLQVFIVAVSTGVTVLVANSVGAKNYRMVGNVVWNSLYLAFGWGVLLMCLAPFSKYLLSIFPKSDQIVYQSAVDYLQVILYGILGMFLMAVLSASLKGAGDTKTPMFVVAMSNLLNVFLDYAMIFGKFGFPALGVKGAALATIISRFFGSILLFIAIMKSERLNVKPKYVRLFNLKIIKNILSVGLPTSFESLSFSAGLIIFTNILFIAGPMAYAGHRIGINIESLSFMPGLGISVAVTTLVGMYNGKGDLTKVAGVVRQGWIIITIFQVSVGVFILLFPEPLILLFTKEPEIVQLAKLPVRLIGMFQFFLALDFLANGALRGTANTSVPFIFTTIAMWLVRLPLAFVLVSHFNLGLLGGWIGMISDIVFRSTTKILYYLSGKWEKKAEKVRTSVKSNSLIEEKT</sequence>
<organism evidence="11 12">
    <name type="scientific">Pseudothermotoga thermarum DSM 5069</name>
    <dbReference type="NCBI Taxonomy" id="688269"/>
    <lineage>
        <taxon>Bacteria</taxon>
        <taxon>Thermotogati</taxon>
        <taxon>Thermotogota</taxon>
        <taxon>Thermotogae</taxon>
        <taxon>Thermotogales</taxon>
        <taxon>Thermotogaceae</taxon>
        <taxon>Pseudothermotoga</taxon>
    </lineage>
</organism>
<evidence type="ECO:0000256" key="1">
    <source>
        <dbReference type="ARBA" id="ARBA00004651"/>
    </source>
</evidence>
<feature type="transmembrane region" description="Helical" evidence="10">
    <location>
        <begin position="365"/>
        <end position="383"/>
    </location>
</feature>
<feature type="transmembrane region" description="Helical" evidence="10">
    <location>
        <begin position="64"/>
        <end position="84"/>
    </location>
</feature>